<accession>A0A7J8FJK7</accession>
<keyword evidence="3" id="KW-1185">Reference proteome</keyword>
<comment type="caution">
    <text evidence="2">The sequence shown here is derived from an EMBL/GenBank/DDBJ whole genome shotgun (WGS) entry which is preliminary data.</text>
</comment>
<dbReference type="EMBL" id="JACASE010000007">
    <property type="protein sequence ID" value="KAF6447619.1"/>
    <property type="molecule type" value="Genomic_DNA"/>
</dbReference>
<feature type="region of interest" description="Disordered" evidence="1">
    <location>
        <begin position="53"/>
        <end position="96"/>
    </location>
</feature>
<sequence length="251" mass="26581">MKLICTSSSRALLRRYKCDFLAAAPVGLGAAEDEKCRFIFRPKTCVFRPWSRQAQPAGGGAGPSCSPRASSLTRRGPVSVRMPPTTESSLPVRQPRCGPEEVFPREIKSAFIGHALSPRPCPRWPGHLAFAEHCHAATTCPSARCYPPPLGPCWSAGDRSGTLGIRHDVPFLSDQPGPLVPSILGNQGHILKGGCSPTHQAPPIAPPGPAHPDATVCGSEPQACKRGRGEGRGKGEQWGSPEGGLLVFVGF</sequence>
<name>A0A7J8FJK7_ROUAE</name>
<evidence type="ECO:0000313" key="3">
    <source>
        <dbReference type="Proteomes" id="UP000593571"/>
    </source>
</evidence>
<reference evidence="2 3" key="1">
    <citation type="journal article" date="2020" name="Nature">
        <title>Six reference-quality genomes reveal evolution of bat adaptations.</title>
        <authorList>
            <person name="Jebb D."/>
            <person name="Huang Z."/>
            <person name="Pippel M."/>
            <person name="Hughes G.M."/>
            <person name="Lavrichenko K."/>
            <person name="Devanna P."/>
            <person name="Winkler S."/>
            <person name="Jermiin L.S."/>
            <person name="Skirmuntt E.C."/>
            <person name="Katzourakis A."/>
            <person name="Burkitt-Gray L."/>
            <person name="Ray D.A."/>
            <person name="Sullivan K.A.M."/>
            <person name="Roscito J.G."/>
            <person name="Kirilenko B.M."/>
            <person name="Davalos L.M."/>
            <person name="Corthals A.P."/>
            <person name="Power M.L."/>
            <person name="Jones G."/>
            <person name="Ransome R.D."/>
            <person name="Dechmann D.K.N."/>
            <person name="Locatelli A.G."/>
            <person name="Puechmaille S.J."/>
            <person name="Fedrigo O."/>
            <person name="Jarvis E.D."/>
            <person name="Hiller M."/>
            <person name="Vernes S.C."/>
            <person name="Myers E.W."/>
            <person name="Teeling E.C."/>
        </authorList>
    </citation>
    <scope>NUCLEOTIDE SEQUENCE [LARGE SCALE GENOMIC DNA]</scope>
    <source>
        <strain evidence="2">MRouAeg1</strain>
        <tissue evidence="2">Muscle</tissue>
    </source>
</reference>
<dbReference type="Proteomes" id="UP000593571">
    <property type="component" value="Unassembled WGS sequence"/>
</dbReference>
<dbReference type="AlphaFoldDB" id="A0A7J8FJK7"/>
<evidence type="ECO:0000313" key="2">
    <source>
        <dbReference type="EMBL" id="KAF6447619.1"/>
    </source>
</evidence>
<organism evidence="2 3">
    <name type="scientific">Rousettus aegyptiacus</name>
    <name type="common">Egyptian fruit bat</name>
    <name type="synonym">Pteropus aegyptiacus</name>
    <dbReference type="NCBI Taxonomy" id="9407"/>
    <lineage>
        <taxon>Eukaryota</taxon>
        <taxon>Metazoa</taxon>
        <taxon>Chordata</taxon>
        <taxon>Craniata</taxon>
        <taxon>Vertebrata</taxon>
        <taxon>Euteleostomi</taxon>
        <taxon>Mammalia</taxon>
        <taxon>Eutheria</taxon>
        <taxon>Laurasiatheria</taxon>
        <taxon>Chiroptera</taxon>
        <taxon>Yinpterochiroptera</taxon>
        <taxon>Pteropodoidea</taxon>
        <taxon>Pteropodidae</taxon>
        <taxon>Rousettinae</taxon>
        <taxon>Rousettus</taxon>
    </lineage>
</organism>
<evidence type="ECO:0000256" key="1">
    <source>
        <dbReference type="SAM" id="MobiDB-lite"/>
    </source>
</evidence>
<gene>
    <name evidence="2" type="ORF">HJG63_012023</name>
</gene>
<protein>
    <submittedName>
        <fullName evidence="2">Uncharacterized protein</fullName>
    </submittedName>
</protein>
<proteinExistence type="predicted"/>